<comment type="function">
    <text evidence="2">Catalyzes the rate-limiting step of the non-oxidative phase in the pentose phosphate pathway. Catalyzes the reversible conversion of sedheptulose-7-phosphate and D-glyceraldehyde 3-phosphate into erythrose-4-phosphate and beta-D-fructose 6-phosphate.</text>
</comment>
<dbReference type="Proteomes" id="UP000237481">
    <property type="component" value="Unassembled WGS sequence"/>
</dbReference>
<evidence type="ECO:0000256" key="2">
    <source>
        <dbReference type="RuleBase" id="RU000501"/>
    </source>
</evidence>
<dbReference type="GO" id="GO:0005975">
    <property type="term" value="P:carbohydrate metabolic process"/>
    <property type="evidence" value="ECO:0007669"/>
    <property type="project" value="InterPro"/>
</dbReference>
<reference evidence="3 4" key="1">
    <citation type="submission" date="2018-01" db="EMBL/GenBank/DDBJ databases">
        <title>Harnessing the power of phylogenomics to disentangle the directionality and signatures of interkingdom host jumping in the parasitic fungal genus Tolypocladium.</title>
        <authorList>
            <person name="Quandt C.A."/>
            <person name="Patterson W."/>
            <person name="Spatafora J.W."/>
        </authorList>
    </citation>
    <scope>NUCLEOTIDE SEQUENCE [LARGE SCALE GENOMIC DNA]</scope>
    <source>
        <strain evidence="3 4">NRBC 100945</strain>
    </source>
</reference>
<keyword evidence="2" id="KW-0808">Transferase</keyword>
<protein>
    <recommendedName>
        <fullName evidence="2">Transaldolase</fullName>
        <ecNumber evidence="2">2.2.1.2</ecNumber>
    </recommendedName>
</protein>
<dbReference type="InterPro" id="IPR001585">
    <property type="entry name" value="TAL/FSA"/>
</dbReference>
<dbReference type="GO" id="GO:0009052">
    <property type="term" value="P:pentose-phosphate shunt, non-oxidative branch"/>
    <property type="evidence" value="ECO:0007669"/>
    <property type="project" value="TreeGrafter"/>
</dbReference>
<dbReference type="AlphaFoldDB" id="A0A2S4L2Z8"/>
<dbReference type="EC" id="2.2.1.2" evidence="2"/>
<dbReference type="GO" id="GO:0004801">
    <property type="term" value="F:transaldolase activity"/>
    <property type="evidence" value="ECO:0007669"/>
    <property type="project" value="UniProtKB-EC"/>
</dbReference>
<dbReference type="Gene3D" id="3.20.20.70">
    <property type="entry name" value="Aldolase class I"/>
    <property type="match status" value="1"/>
</dbReference>
<dbReference type="PROSITE" id="PS00958">
    <property type="entry name" value="TRANSALDOLASE_2"/>
    <property type="match status" value="1"/>
</dbReference>
<dbReference type="InterPro" id="IPR018225">
    <property type="entry name" value="Transaldolase_AS"/>
</dbReference>
<dbReference type="Pfam" id="PF00923">
    <property type="entry name" value="TAL_FSA"/>
    <property type="match status" value="1"/>
</dbReference>
<keyword evidence="2" id="KW-0570">Pentose shunt</keyword>
<comment type="catalytic activity">
    <reaction evidence="2">
        <text>D-sedoheptulose 7-phosphate + D-glyceraldehyde 3-phosphate = D-erythrose 4-phosphate + beta-D-fructose 6-phosphate</text>
        <dbReference type="Rhea" id="RHEA:17053"/>
        <dbReference type="ChEBI" id="CHEBI:16897"/>
        <dbReference type="ChEBI" id="CHEBI:57483"/>
        <dbReference type="ChEBI" id="CHEBI:57634"/>
        <dbReference type="ChEBI" id="CHEBI:59776"/>
        <dbReference type="EC" id="2.2.1.2"/>
    </reaction>
</comment>
<dbReference type="PANTHER" id="PTHR10683">
    <property type="entry name" value="TRANSALDOLASE"/>
    <property type="match status" value="1"/>
</dbReference>
<proteinExistence type="predicted"/>
<comment type="caution">
    <text evidence="3">The sequence shown here is derived from an EMBL/GenBank/DDBJ whole genome shotgun (WGS) entry which is preliminary data.</text>
</comment>
<gene>
    <name evidence="3" type="ORF">TPAR_02988</name>
</gene>
<keyword evidence="1" id="KW-0704">Schiff base</keyword>
<comment type="pathway">
    <text evidence="2">Carbohydrate degradation; pentose phosphate pathway; D-glyceraldehyde 3-phosphate and beta-D-fructose 6-phosphate from D-ribose 5-phosphate and D-xylulose 5-phosphate (non-oxidative stage): step 2/3.</text>
</comment>
<evidence type="ECO:0000313" key="3">
    <source>
        <dbReference type="EMBL" id="POR36815.1"/>
    </source>
</evidence>
<evidence type="ECO:0000256" key="1">
    <source>
        <dbReference type="ARBA" id="ARBA00023270"/>
    </source>
</evidence>
<dbReference type="EMBL" id="PKSG01000297">
    <property type="protein sequence ID" value="POR36815.1"/>
    <property type="molecule type" value="Genomic_DNA"/>
</dbReference>
<dbReference type="InterPro" id="IPR013785">
    <property type="entry name" value="Aldolase_TIM"/>
</dbReference>
<sequence>MPSLLHALREQSQVACDTLDAQGTMNLLLLLLLLCMWLAADPFTSVSEELGPFHDSTSNQAIAFSELSRVGADGALLHHAELIETTISDARRNLKPLQDGLSFEEFTVEILMVKLQLLCVPNITGFVHVQTNPKLCYSTAATVKNAERIIAIFKTLAPDFESHRVCIKIPATWEGLQACRIVKAKGIATLATTIFCMEQAVLAADAKCTYVAPYVNELKVHFENGQFLIHAALCSYVDHNKAFDLCRQVQSYYLSQSHSTRVLAASLTSIEEVMHLAGVNNITVSPGLLHQLAATDASSWSGEIGACFANSLPSRSWESRNYTDLIKDESSWRLAFTRSGFGSSEGKILQAINYFSDFQDRLEELVKQHAG</sequence>
<organism evidence="3 4">
    <name type="scientific">Tolypocladium paradoxum</name>
    <dbReference type="NCBI Taxonomy" id="94208"/>
    <lineage>
        <taxon>Eukaryota</taxon>
        <taxon>Fungi</taxon>
        <taxon>Dikarya</taxon>
        <taxon>Ascomycota</taxon>
        <taxon>Pezizomycotina</taxon>
        <taxon>Sordariomycetes</taxon>
        <taxon>Hypocreomycetidae</taxon>
        <taxon>Hypocreales</taxon>
        <taxon>Ophiocordycipitaceae</taxon>
        <taxon>Tolypocladium</taxon>
    </lineage>
</organism>
<dbReference type="SUPFAM" id="SSF51569">
    <property type="entry name" value="Aldolase"/>
    <property type="match status" value="1"/>
</dbReference>
<keyword evidence="4" id="KW-1185">Reference proteome</keyword>
<dbReference type="OrthoDB" id="1711136at2759"/>
<accession>A0A2S4L2Z8</accession>
<evidence type="ECO:0000313" key="4">
    <source>
        <dbReference type="Proteomes" id="UP000237481"/>
    </source>
</evidence>
<name>A0A2S4L2Z8_9HYPO</name>
<dbReference type="STRING" id="94208.A0A2S4L2Z8"/>
<dbReference type="UniPathway" id="UPA00115">
    <property type="reaction ID" value="UER00414"/>
</dbReference>
<dbReference type="PANTHER" id="PTHR10683:SF34">
    <property type="entry name" value="TRANSALDOLASE"/>
    <property type="match status" value="1"/>
</dbReference>